<dbReference type="EMBL" id="CP096205">
    <property type="protein sequence ID" value="UPQ78352.1"/>
    <property type="molecule type" value="Genomic_DNA"/>
</dbReference>
<evidence type="ECO:0000313" key="2">
    <source>
        <dbReference type="EMBL" id="UPQ78352.1"/>
    </source>
</evidence>
<organism evidence="2 3">
    <name type="scientific">Flavobacterium azooxidireducens</name>
    <dbReference type="NCBI Taxonomy" id="1871076"/>
    <lineage>
        <taxon>Bacteria</taxon>
        <taxon>Pseudomonadati</taxon>
        <taxon>Bacteroidota</taxon>
        <taxon>Flavobacteriia</taxon>
        <taxon>Flavobacteriales</taxon>
        <taxon>Flavobacteriaceae</taxon>
        <taxon>Flavobacterium</taxon>
    </lineage>
</organism>
<protein>
    <submittedName>
        <fullName evidence="2">Uncharacterized protein</fullName>
    </submittedName>
</protein>
<keyword evidence="1" id="KW-0812">Transmembrane</keyword>
<name>A0ABY4KFX3_9FLAO</name>
<keyword evidence="1" id="KW-0472">Membrane</keyword>
<dbReference type="Proteomes" id="UP000830583">
    <property type="component" value="Chromosome"/>
</dbReference>
<reference evidence="2" key="1">
    <citation type="submission" date="2022-04" db="EMBL/GenBank/DDBJ databases">
        <title>Consumption of N2O by Flavobacterium azooxidireducens sp. nov. isolated from Decomposing Leaf Litter of Phragmites australis (Cav.).</title>
        <authorList>
            <person name="Behrendt U."/>
            <person name="Spanner T."/>
            <person name="Augustin J."/>
            <person name="Horn M.A."/>
            <person name="Kolb S."/>
            <person name="Ulrich A."/>
        </authorList>
    </citation>
    <scope>NUCLEOTIDE SEQUENCE</scope>
    <source>
        <strain evidence="2">IGB 4-14</strain>
    </source>
</reference>
<sequence>MYFLYFDPGLGTMIAQATIAVVAGVALFSKTIMYKIKSFLGIHKKEDDFYDSIDEVEEKENTKENESNIK</sequence>
<evidence type="ECO:0000313" key="3">
    <source>
        <dbReference type="Proteomes" id="UP000830583"/>
    </source>
</evidence>
<evidence type="ECO:0000256" key="1">
    <source>
        <dbReference type="SAM" id="Phobius"/>
    </source>
</evidence>
<gene>
    <name evidence="2" type="ORF">M0M57_12060</name>
</gene>
<proteinExistence type="predicted"/>
<keyword evidence="1" id="KW-1133">Transmembrane helix</keyword>
<dbReference type="RefSeq" id="WP_248433279.1">
    <property type="nucleotide sequence ID" value="NZ_CP096205.1"/>
</dbReference>
<feature type="transmembrane region" description="Helical" evidence="1">
    <location>
        <begin position="12"/>
        <end position="29"/>
    </location>
</feature>
<accession>A0ABY4KFX3</accession>
<keyword evidence="3" id="KW-1185">Reference proteome</keyword>